<dbReference type="OrthoDB" id="6870466at2"/>
<dbReference type="Proteomes" id="UP000077020">
    <property type="component" value="Unassembled WGS sequence"/>
</dbReference>
<proteinExistence type="predicted"/>
<dbReference type="Proteomes" id="UP000001656">
    <property type="component" value="Chromosome"/>
</dbReference>
<gene>
    <name evidence="1" type="ordered locus">CLJU_c32460</name>
    <name evidence="2" type="ORF">WX45_01672</name>
</gene>
<evidence type="ECO:0000313" key="2">
    <source>
        <dbReference type="EMBL" id="OAA89834.1"/>
    </source>
</evidence>
<reference evidence="1 3" key="2">
    <citation type="journal article" date="2010" name="Proc. Natl. Acad. Sci. U.S.A.">
        <title>Clostridium ljungdahlii represents a microbial production platform based on syngas.</title>
        <authorList>
            <person name="Kopke M."/>
            <person name="Held C."/>
            <person name="Hujer S."/>
            <person name="Liesegang H."/>
            <person name="Wiezer A."/>
            <person name="Wollherr A."/>
            <person name="Ehrenreich A."/>
            <person name="Liebl W."/>
            <person name="Gottschalk G."/>
            <person name="Durre P."/>
        </authorList>
    </citation>
    <scope>NUCLEOTIDE SEQUENCE [LARGE SCALE GENOMIC DNA]</scope>
    <source>
        <strain evidence="3">ATCC 55383 / DSM 13528 / PETC</strain>
        <strain evidence="1">DSM 13528</strain>
    </source>
</reference>
<dbReference type="AlphaFoldDB" id="D8GQY8"/>
<dbReference type="eggNOG" id="ENOG503375U">
    <property type="taxonomic scope" value="Bacteria"/>
</dbReference>
<keyword evidence="4" id="KW-1185">Reference proteome</keyword>
<evidence type="ECO:0000313" key="3">
    <source>
        <dbReference type="Proteomes" id="UP000001656"/>
    </source>
</evidence>
<sequence length="303" mass="35241">MSIFERKEWNEISNLIIKCWKHYNSVKSNNFIVKPSIPVLWFGDLDAYFNSSIKIITVGSNPSDLEFASEDKRKKDSNENVLPSTPSFKRFKGAENIFNKLNLSEEEVKKYSLILNNYFKNKNRYNWFSCFEPILNGFLASYNEKGVYNKNEEYRISKYGNIAVHTDIYSPLATSPTWSDLYNSDKSILSQGTDLWVSLLEVLKPNVILMGYKPSDFKKIVNRLGLKKFNDNKEFFREYTKCKNGSPKKNTYCSLYVYDKNYVKSVVVYGTKANRPFDKITKEDRYILGRDVKNMLSIGGEVV</sequence>
<reference evidence="1" key="1">
    <citation type="submission" date="2009-07" db="EMBL/GenBank/DDBJ databases">
        <authorList>
            <person name="Koepke M."/>
            <person name="Hujer S."/>
            <person name="Held C."/>
            <person name="Wiezer A."/>
            <person name="Liesegang H."/>
            <person name="Ehrenreich A."/>
            <person name="Gottschalk G."/>
            <person name="Duerre P."/>
        </authorList>
    </citation>
    <scope>NUCLEOTIDE SEQUENCE</scope>
    <source>
        <strain evidence="1">DSM 13528</strain>
    </source>
</reference>
<dbReference type="RefSeq" id="WP_013239876.1">
    <property type="nucleotide sequence ID" value="NC_014328.1"/>
</dbReference>
<dbReference type="STRING" id="748727.CLJU_c32460"/>
<dbReference type="EMBL" id="LITS01000001">
    <property type="protein sequence ID" value="OAA89834.1"/>
    <property type="molecule type" value="Genomic_DNA"/>
</dbReference>
<dbReference type="PATRIC" id="fig|748727.19.peg.459"/>
<dbReference type="KEGG" id="clj:CLJU_c32460"/>
<dbReference type="EMBL" id="CP001666">
    <property type="protein sequence ID" value="ADK16293.1"/>
    <property type="molecule type" value="Genomic_DNA"/>
</dbReference>
<organism evidence="1 3">
    <name type="scientific">Clostridium ljungdahlii (strain ATCC 55383 / DSM 13528 / PETC)</name>
    <dbReference type="NCBI Taxonomy" id="748727"/>
    <lineage>
        <taxon>Bacteria</taxon>
        <taxon>Bacillati</taxon>
        <taxon>Bacillota</taxon>
        <taxon>Clostridia</taxon>
        <taxon>Eubacteriales</taxon>
        <taxon>Clostridiaceae</taxon>
        <taxon>Clostridium</taxon>
    </lineage>
</organism>
<accession>D8GQY8</accession>
<evidence type="ECO:0000313" key="1">
    <source>
        <dbReference type="EMBL" id="ADK16293.1"/>
    </source>
</evidence>
<name>D8GQY8_CLOLD</name>
<dbReference type="HOGENOM" id="CLU_1119049_0_0_9"/>
<reference evidence="2 4" key="3">
    <citation type="journal article" date="2016" name="Biotechnol. Bioeng.">
        <title>Traits of selected Clostridium strains for syngas fermentation to ethanol.</title>
        <authorList>
            <person name="Martin M.E."/>
            <person name="Richter H."/>
            <person name="Saha S."/>
            <person name="Angenent L.T."/>
        </authorList>
    </citation>
    <scope>NUCLEOTIDE SEQUENCE [LARGE SCALE GENOMIC DNA]</scope>
    <source>
        <strain evidence="2 4">PETC</strain>
    </source>
</reference>
<protein>
    <submittedName>
        <fullName evidence="1">Uncharacterized protein</fullName>
    </submittedName>
</protein>
<evidence type="ECO:0000313" key="4">
    <source>
        <dbReference type="Proteomes" id="UP000077020"/>
    </source>
</evidence>